<evidence type="ECO:0000256" key="1">
    <source>
        <dbReference type="SAM" id="Coils"/>
    </source>
</evidence>
<dbReference type="AlphaFoldDB" id="A0A417XTJ5"/>
<reference evidence="2 3" key="1">
    <citation type="submission" date="2018-09" db="EMBL/GenBank/DDBJ databases">
        <title>Genome sequencing of Nocardioides immobilis CCTCC AB 2017083 for comparison to Nocardioides silvaticus.</title>
        <authorList>
            <person name="Li C."/>
            <person name="Wang G."/>
        </authorList>
    </citation>
    <scope>NUCLEOTIDE SEQUENCE [LARGE SCALE GENOMIC DNA]</scope>
    <source>
        <strain evidence="2 3">CCTCC AB 2017083</strain>
    </source>
</reference>
<evidence type="ECO:0000313" key="2">
    <source>
        <dbReference type="EMBL" id="RHW23640.1"/>
    </source>
</evidence>
<comment type="caution">
    <text evidence="2">The sequence shown here is derived from an EMBL/GenBank/DDBJ whole genome shotgun (WGS) entry which is preliminary data.</text>
</comment>
<feature type="coiled-coil region" evidence="1">
    <location>
        <begin position="113"/>
        <end position="147"/>
    </location>
</feature>
<sequence>MCDLAHELRISSLDVVQAAHALGINVIRATALLTNGQEYRIREWHANGHVQRRRVQPIIERPAVPPREDEYKFATCTCCDYVFRYKPLQESHQLCAECRLHFEESGESYVRTLQRHEDHVEQSRRKVDEYRESANKLSRERDDAFAKRNKWMAALVEIVVAHGPDEEGDGCACGAPDFPCVTRRHLRHVNKGIYNRCEELEQMNEDEFNRVLYGRDYTFFKDWDDGAA</sequence>
<dbReference type="EMBL" id="QXGH01000043">
    <property type="protein sequence ID" value="RHW23640.1"/>
    <property type="molecule type" value="Genomic_DNA"/>
</dbReference>
<proteinExistence type="predicted"/>
<keyword evidence="3" id="KW-1185">Reference proteome</keyword>
<accession>A0A417XTJ5</accession>
<name>A0A417XTJ5_9ACTN</name>
<dbReference type="Proteomes" id="UP000283644">
    <property type="component" value="Unassembled WGS sequence"/>
</dbReference>
<keyword evidence="1" id="KW-0175">Coiled coil</keyword>
<protein>
    <submittedName>
        <fullName evidence="2">Uncharacterized protein</fullName>
    </submittedName>
</protein>
<evidence type="ECO:0000313" key="3">
    <source>
        <dbReference type="Proteomes" id="UP000283644"/>
    </source>
</evidence>
<organism evidence="2 3">
    <name type="scientific">Nocardioides immobilis</name>
    <dbReference type="NCBI Taxonomy" id="2049295"/>
    <lineage>
        <taxon>Bacteria</taxon>
        <taxon>Bacillati</taxon>
        <taxon>Actinomycetota</taxon>
        <taxon>Actinomycetes</taxon>
        <taxon>Propionibacteriales</taxon>
        <taxon>Nocardioidaceae</taxon>
        <taxon>Nocardioides</taxon>
    </lineage>
</organism>
<gene>
    <name evidence="2" type="ORF">D0Z08_28890</name>
</gene>